<comment type="similarity">
    <text evidence="2 7">Belongs to the major facilitator superfamily. Sugar transporter (TC 2.A.1.1) family.</text>
</comment>
<dbReference type="EMBL" id="KV460248">
    <property type="protein sequence ID" value="OBT93937.1"/>
    <property type="molecule type" value="Genomic_DNA"/>
</dbReference>
<dbReference type="GeneID" id="28841634"/>
<feature type="transmembrane region" description="Helical" evidence="8">
    <location>
        <begin position="161"/>
        <end position="181"/>
    </location>
</feature>
<gene>
    <name evidence="10" type="ORF">VE01_08248</name>
</gene>
<evidence type="ECO:0000259" key="9">
    <source>
        <dbReference type="PROSITE" id="PS50850"/>
    </source>
</evidence>
<dbReference type="InterPro" id="IPR020846">
    <property type="entry name" value="MFS_dom"/>
</dbReference>
<dbReference type="PROSITE" id="PS50850">
    <property type="entry name" value="MFS"/>
    <property type="match status" value="1"/>
</dbReference>
<dbReference type="Pfam" id="PF00083">
    <property type="entry name" value="Sugar_tr"/>
    <property type="match status" value="1"/>
</dbReference>
<dbReference type="InterPro" id="IPR003663">
    <property type="entry name" value="Sugar/inositol_transpt"/>
</dbReference>
<dbReference type="AlphaFoldDB" id="A0A1B8GDN6"/>
<dbReference type="PANTHER" id="PTHR48022:SF13">
    <property type="entry name" value="MAJOR FACILITATOR SUPERFAMILY (MFS) PROFILE DOMAIN-CONTAINING PROTEIN"/>
    <property type="match status" value="1"/>
</dbReference>
<dbReference type="InterPro" id="IPR005829">
    <property type="entry name" value="Sugar_transporter_CS"/>
</dbReference>
<evidence type="ECO:0000313" key="10">
    <source>
        <dbReference type="EMBL" id="OBT93937.1"/>
    </source>
</evidence>
<dbReference type="NCBIfam" id="TIGR00879">
    <property type="entry name" value="SP"/>
    <property type="match status" value="1"/>
</dbReference>
<dbReference type="FunFam" id="1.20.1250.20:FF:000134">
    <property type="entry name" value="MFS sugar transporter protein"/>
    <property type="match status" value="1"/>
</dbReference>
<feature type="transmembrane region" description="Helical" evidence="8">
    <location>
        <begin position="352"/>
        <end position="370"/>
    </location>
</feature>
<keyword evidence="11" id="KW-1185">Reference proteome</keyword>
<dbReference type="PROSITE" id="PS00217">
    <property type="entry name" value="SUGAR_TRANSPORT_2"/>
    <property type="match status" value="1"/>
</dbReference>
<feature type="transmembrane region" description="Helical" evidence="8">
    <location>
        <begin position="312"/>
        <end position="332"/>
    </location>
</feature>
<sequence>MSDIKDLKDLKADHQSITQDDLDKDTVAAVKVVIGDEAFQQAMLKEPPRPFSSHSFMLYLVVGVGFFCSTTNGYDGSLFGTLLANENFKGFFHVANAGAWTGIVTSMYQIGSVVAIPFIGPAIDTWGRRGGMFIAGLIIVIGVIIQGTCIATHSVGQFMGGRFLLGFGVGIIGSAGPTYVVEMSHPAHRGVTTGLYNVFWPVGALVATGAARGGLTYTGNTQWLIPVWLQMMFPGLIVLLAWFLPESPRWMYVRGRVVEAQATLTKYHGQGNPNSEWVKLQMMEYETHLEIDGTDRTWWDYRALFRDRASRYRLLMSCIISLFGQWAGNGIVSYYLSKFLDTAGIRGQTTQINVQLGMNAIQIVFAGFGATQVDRFGRRPMLICVNLACCLCWVGITVATSIANVQENSTPEYLASIPSPVSKAVLAWVYIFQICYSFGWTPMQALYPVEVLSFEMRAKGMAFSNLFTSIGLLANQFGVSVSLVNIAWKTYIVFLVWCAVQAGLIWYFVPETKNRTLEELDAIFHSKNPRKASTERKKLELDVNSNVIHVDNVEKTGLAAIL</sequence>
<organism evidence="10 11">
    <name type="scientific">Pseudogymnoascus verrucosus</name>
    <dbReference type="NCBI Taxonomy" id="342668"/>
    <lineage>
        <taxon>Eukaryota</taxon>
        <taxon>Fungi</taxon>
        <taxon>Dikarya</taxon>
        <taxon>Ascomycota</taxon>
        <taxon>Pezizomycotina</taxon>
        <taxon>Leotiomycetes</taxon>
        <taxon>Thelebolales</taxon>
        <taxon>Thelebolaceae</taxon>
        <taxon>Pseudogymnoascus</taxon>
    </lineage>
</organism>
<dbReference type="InterPro" id="IPR050360">
    <property type="entry name" value="MFS_Sugar_Transporters"/>
</dbReference>
<evidence type="ECO:0000256" key="7">
    <source>
        <dbReference type="RuleBase" id="RU003346"/>
    </source>
</evidence>
<dbReference type="GO" id="GO:0005351">
    <property type="term" value="F:carbohydrate:proton symporter activity"/>
    <property type="evidence" value="ECO:0007669"/>
    <property type="project" value="TreeGrafter"/>
</dbReference>
<comment type="subcellular location">
    <subcellularLocation>
        <location evidence="1">Membrane</location>
        <topology evidence="1">Multi-pass membrane protein</topology>
    </subcellularLocation>
</comment>
<keyword evidence="6 8" id="KW-0472">Membrane</keyword>
<feature type="transmembrane region" description="Helical" evidence="8">
    <location>
        <begin position="56"/>
        <end position="74"/>
    </location>
</feature>
<feature type="transmembrane region" description="Helical" evidence="8">
    <location>
        <begin position="425"/>
        <end position="449"/>
    </location>
</feature>
<feature type="transmembrane region" description="Helical" evidence="8">
    <location>
        <begin position="94"/>
        <end position="119"/>
    </location>
</feature>
<dbReference type="InterPro" id="IPR036259">
    <property type="entry name" value="MFS_trans_sf"/>
</dbReference>
<reference evidence="11" key="2">
    <citation type="journal article" date="2018" name="Nat. Commun.">
        <title>Extreme sensitivity to ultraviolet light in the fungal pathogen causing white-nose syndrome of bats.</title>
        <authorList>
            <person name="Palmer J.M."/>
            <person name="Drees K.P."/>
            <person name="Foster J.T."/>
            <person name="Lindner D.L."/>
        </authorList>
    </citation>
    <scope>NUCLEOTIDE SEQUENCE [LARGE SCALE GENOMIC DNA]</scope>
    <source>
        <strain evidence="11">UAMH 10579</strain>
    </source>
</reference>
<evidence type="ECO:0000256" key="8">
    <source>
        <dbReference type="SAM" id="Phobius"/>
    </source>
</evidence>
<dbReference type="InterPro" id="IPR005828">
    <property type="entry name" value="MFS_sugar_transport-like"/>
</dbReference>
<accession>A0A1B8GDN6</accession>
<protein>
    <recommendedName>
        <fullName evidence="9">Major facilitator superfamily (MFS) profile domain-containing protein</fullName>
    </recommendedName>
</protein>
<evidence type="ECO:0000256" key="4">
    <source>
        <dbReference type="ARBA" id="ARBA00022692"/>
    </source>
</evidence>
<dbReference type="OrthoDB" id="6133115at2759"/>
<feature type="transmembrane region" description="Helical" evidence="8">
    <location>
        <begin position="382"/>
        <end position="405"/>
    </location>
</feature>
<dbReference type="Gene3D" id="1.20.1250.20">
    <property type="entry name" value="MFS general substrate transporter like domains"/>
    <property type="match status" value="1"/>
</dbReference>
<dbReference type="Proteomes" id="UP000091956">
    <property type="component" value="Unassembled WGS sequence"/>
</dbReference>
<feature type="transmembrane region" description="Helical" evidence="8">
    <location>
        <begin position="461"/>
        <end position="484"/>
    </location>
</feature>
<dbReference type="GO" id="GO:0016020">
    <property type="term" value="C:membrane"/>
    <property type="evidence" value="ECO:0007669"/>
    <property type="project" value="UniProtKB-SubCell"/>
</dbReference>
<keyword evidence="5 8" id="KW-1133">Transmembrane helix</keyword>
<dbReference type="RefSeq" id="XP_018127670.1">
    <property type="nucleotide sequence ID" value="XM_018277676.2"/>
</dbReference>
<evidence type="ECO:0000313" key="11">
    <source>
        <dbReference type="Proteomes" id="UP000091956"/>
    </source>
</evidence>
<evidence type="ECO:0000256" key="2">
    <source>
        <dbReference type="ARBA" id="ARBA00010992"/>
    </source>
</evidence>
<reference evidence="10 11" key="1">
    <citation type="submission" date="2016-03" db="EMBL/GenBank/DDBJ databases">
        <title>Comparative genomics of Pseudogymnoascus destructans, the fungus causing white-nose syndrome of bats.</title>
        <authorList>
            <person name="Palmer J.M."/>
            <person name="Drees K.P."/>
            <person name="Foster J.T."/>
            <person name="Lindner D.L."/>
        </authorList>
    </citation>
    <scope>NUCLEOTIDE SEQUENCE [LARGE SCALE GENOMIC DNA]</scope>
    <source>
        <strain evidence="10 11">UAMH 10579</strain>
    </source>
</reference>
<evidence type="ECO:0000256" key="1">
    <source>
        <dbReference type="ARBA" id="ARBA00004141"/>
    </source>
</evidence>
<dbReference type="SUPFAM" id="SSF103473">
    <property type="entry name" value="MFS general substrate transporter"/>
    <property type="match status" value="1"/>
</dbReference>
<feature type="transmembrane region" description="Helical" evidence="8">
    <location>
        <begin position="193"/>
        <end position="211"/>
    </location>
</feature>
<feature type="domain" description="Major facilitator superfamily (MFS) profile" evidence="9">
    <location>
        <begin position="61"/>
        <end position="513"/>
    </location>
</feature>
<dbReference type="PANTHER" id="PTHR48022">
    <property type="entry name" value="PLASTIDIC GLUCOSE TRANSPORTER 4"/>
    <property type="match status" value="1"/>
</dbReference>
<evidence type="ECO:0000256" key="6">
    <source>
        <dbReference type="ARBA" id="ARBA00023136"/>
    </source>
</evidence>
<keyword evidence="3 7" id="KW-0813">Transport</keyword>
<proteinExistence type="inferred from homology"/>
<feature type="transmembrane region" description="Helical" evidence="8">
    <location>
        <begin position="490"/>
        <end position="509"/>
    </location>
</feature>
<feature type="transmembrane region" description="Helical" evidence="8">
    <location>
        <begin position="223"/>
        <end position="244"/>
    </location>
</feature>
<evidence type="ECO:0000256" key="3">
    <source>
        <dbReference type="ARBA" id="ARBA00022448"/>
    </source>
</evidence>
<feature type="transmembrane region" description="Helical" evidence="8">
    <location>
        <begin position="131"/>
        <end position="155"/>
    </location>
</feature>
<keyword evidence="4 8" id="KW-0812">Transmembrane</keyword>
<name>A0A1B8GDN6_9PEZI</name>
<evidence type="ECO:0000256" key="5">
    <source>
        <dbReference type="ARBA" id="ARBA00022989"/>
    </source>
</evidence>